<feature type="binding site" evidence="5">
    <location>
        <position position="200"/>
    </location>
    <ligand>
        <name>Zn(2+)</name>
        <dbReference type="ChEBI" id="CHEBI:29105"/>
    </ligand>
</feature>
<feature type="binding site" evidence="5">
    <location>
        <position position="204"/>
    </location>
    <ligand>
        <name>Zn(2+)</name>
        <dbReference type="ChEBI" id="CHEBI:29105"/>
    </ligand>
</feature>
<evidence type="ECO:0000313" key="8">
    <source>
        <dbReference type="Proteomes" id="UP000077339"/>
    </source>
</evidence>
<keyword evidence="8" id="KW-1185">Reference proteome</keyword>
<evidence type="ECO:0000313" key="7">
    <source>
        <dbReference type="EMBL" id="OAA26579.1"/>
    </source>
</evidence>
<feature type="transmembrane region" description="Helical" evidence="6">
    <location>
        <begin position="202"/>
        <end position="223"/>
    </location>
</feature>
<dbReference type="PANTHER" id="PTHR20855">
    <property type="entry name" value="ADIPOR/PROGESTIN RECEPTOR-RELATED"/>
    <property type="match status" value="1"/>
</dbReference>
<organism evidence="7 8">
    <name type="scientific">Kosmotoga arenicorallina S304</name>
    <dbReference type="NCBI Taxonomy" id="1453497"/>
    <lineage>
        <taxon>Bacteria</taxon>
        <taxon>Thermotogati</taxon>
        <taxon>Thermotogota</taxon>
        <taxon>Thermotogae</taxon>
        <taxon>Kosmotogales</taxon>
        <taxon>Kosmotogaceae</taxon>
        <taxon>Kosmotoga</taxon>
    </lineage>
</organism>
<feature type="binding site" evidence="5">
    <location>
        <position position="70"/>
    </location>
    <ligand>
        <name>Zn(2+)</name>
        <dbReference type="ChEBI" id="CHEBI:29105"/>
    </ligand>
</feature>
<proteinExistence type="predicted"/>
<feature type="transmembrane region" description="Helical" evidence="6">
    <location>
        <begin position="20"/>
        <end position="42"/>
    </location>
</feature>
<dbReference type="PATRIC" id="fig|1453497.3.peg.1274"/>
<evidence type="ECO:0000256" key="5">
    <source>
        <dbReference type="PIRSR" id="PIRSR604254-1"/>
    </source>
</evidence>
<evidence type="ECO:0000256" key="4">
    <source>
        <dbReference type="ARBA" id="ARBA00023136"/>
    </source>
</evidence>
<feature type="transmembrane region" description="Helical" evidence="6">
    <location>
        <begin position="113"/>
        <end position="132"/>
    </location>
</feature>
<protein>
    <submittedName>
        <fullName evidence="7">Hemolysin</fullName>
    </submittedName>
</protein>
<dbReference type="Proteomes" id="UP000077339">
    <property type="component" value="Unassembled WGS sequence"/>
</dbReference>
<sequence length="225" mass="25359">MAELDPMVTSKDSNEAFNAISHTVAAVIGLTGMILLIVFSALQKKWLHLFSFSLYGFSVFISMTMSSILHFFIWFKRYFKVFGILDHSAIYLLIAGTYTPFCLVVVKGALGWSVFGVIWTLAVVNIVLKAVFFTKMPLWLSMAGYLAMGWLSLLLIYRVAALLGIKAVLFMLIGGLFYTVGAMIFIKEKPNPFPGYFGNHEIWHVLVMLGNISFMLIMFVYVLPY</sequence>
<dbReference type="GO" id="GO:0016020">
    <property type="term" value="C:membrane"/>
    <property type="evidence" value="ECO:0007669"/>
    <property type="project" value="UniProtKB-SubCell"/>
</dbReference>
<dbReference type="InterPro" id="IPR004254">
    <property type="entry name" value="AdipoR/HlyIII-related"/>
</dbReference>
<dbReference type="GO" id="GO:0046872">
    <property type="term" value="F:metal ion binding"/>
    <property type="evidence" value="ECO:0007669"/>
    <property type="project" value="UniProtKB-KW"/>
</dbReference>
<feature type="transmembrane region" description="Helical" evidence="6">
    <location>
        <begin position="167"/>
        <end position="186"/>
    </location>
</feature>
<keyword evidence="3 6" id="KW-1133">Transmembrane helix</keyword>
<evidence type="ECO:0000256" key="6">
    <source>
        <dbReference type="SAM" id="Phobius"/>
    </source>
</evidence>
<dbReference type="OrthoDB" id="9813689at2"/>
<feature type="transmembrane region" description="Helical" evidence="6">
    <location>
        <begin position="54"/>
        <end position="75"/>
    </location>
</feature>
<evidence type="ECO:0000256" key="1">
    <source>
        <dbReference type="ARBA" id="ARBA00004141"/>
    </source>
</evidence>
<keyword evidence="5" id="KW-0862">Zinc</keyword>
<dbReference type="PANTHER" id="PTHR20855:SF3">
    <property type="entry name" value="LD03007P"/>
    <property type="match status" value="1"/>
</dbReference>
<dbReference type="STRING" id="1453497.AT15_06375"/>
<dbReference type="RefSeq" id="WP_084251714.1">
    <property type="nucleotide sequence ID" value="NZ_JFHK01000033.1"/>
</dbReference>
<keyword evidence="5" id="KW-0479">Metal-binding</keyword>
<keyword evidence="4 6" id="KW-0472">Membrane</keyword>
<dbReference type="EMBL" id="JFHK01000033">
    <property type="protein sequence ID" value="OAA26579.1"/>
    <property type="molecule type" value="Genomic_DNA"/>
</dbReference>
<feature type="transmembrane region" description="Helical" evidence="6">
    <location>
        <begin position="87"/>
        <end position="106"/>
    </location>
</feature>
<keyword evidence="2 6" id="KW-0812">Transmembrane</keyword>
<evidence type="ECO:0000256" key="3">
    <source>
        <dbReference type="ARBA" id="ARBA00022989"/>
    </source>
</evidence>
<dbReference type="AlphaFoldDB" id="A0A176JTH9"/>
<evidence type="ECO:0000256" key="2">
    <source>
        <dbReference type="ARBA" id="ARBA00022692"/>
    </source>
</evidence>
<feature type="transmembrane region" description="Helical" evidence="6">
    <location>
        <begin position="138"/>
        <end position="160"/>
    </location>
</feature>
<gene>
    <name evidence="7" type="ORF">AT15_06375</name>
</gene>
<reference evidence="7 8" key="1">
    <citation type="submission" date="2014-02" db="EMBL/GenBank/DDBJ databases">
        <title>Kosmotoga genome sequencing.</title>
        <authorList>
            <person name="Pollo S.M."/>
            <person name="Charchuk R."/>
            <person name="Nesbo C.L."/>
        </authorList>
    </citation>
    <scope>NUCLEOTIDE SEQUENCE [LARGE SCALE GENOMIC DNA]</scope>
    <source>
        <strain evidence="7 8">S304</strain>
    </source>
</reference>
<comment type="subcellular location">
    <subcellularLocation>
        <location evidence="1">Membrane</location>
        <topology evidence="1">Multi-pass membrane protein</topology>
    </subcellularLocation>
</comment>
<name>A0A176JTH9_9BACT</name>
<dbReference type="Pfam" id="PF03006">
    <property type="entry name" value="HlyIII"/>
    <property type="match status" value="1"/>
</dbReference>
<comment type="caution">
    <text evidence="7">The sequence shown here is derived from an EMBL/GenBank/DDBJ whole genome shotgun (WGS) entry which is preliminary data.</text>
</comment>
<accession>A0A176JTH9</accession>